<dbReference type="Proteomes" id="UP001597183">
    <property type="component" value="Unassembled WGS sequence"/>
</dbReference>
<sequence length="146" mass="16024">MSPLRMLALPAHTRTEVIWRLESDKGLRSIREDLLHHLASTRGEDPAAITTAQTIGLVMTELAGNALRHGKPPVLVRLLSDDDCHLLLDVSDRAIDRIPRQPGPQQSLSAGGRGLRIALSVAQAVCWYVDGDVKHVWATFPRQGGR</sequence>
<dbReference type="SUPFAM" id="SSF55874">
    <property type="entry name" value="ATPase domain of HSP90 chaperone/DNA topoisomerase II/histidine kinase"/>
    <property type="match status" value="1"/>
</dbReference>
<reference evidence="2" key="1">
    <citation type="journal article" date="2019" name="Int. J. Syst. Evol. Microbiol.">
        <title>The Global Catalogue of Microorganisms (GCM) 10K type strain sequencing project: providing services to taxonomists for standard genome sequencing and annotation.</title>
        <authorList>
            <consortium name="The Broad Institute Genomics Platform"/>
            <consortium name="The Broad Institute Genome Sequencing Center for Infectious Disease"/>
            <person name="Wu L."/>
            <person name="Ma J."/>
        </authorList>
    </citation>
    <scope>NUCLEOTIDE SEQUENCE [LARGE SCALE GENOMIC DNA]</scope>
    <source>
        <strain evidence="2">CCM 7526</strain>
    </source>
</reference>
<dbReference type="PANTHER" id="PTHR35526:SF3">
    <property type="entry name" value="ANTI-SIGMA-F FACTOR RSBW"/>
    <property type="match status" value="1"/>
</dbReference>
<dbReference type="InterPro" id="IPR050267">
    <property type="entry name" value="Anti-sigma-factor_SerPK"/>
</dbReference>
<keyword evidence="1" id="KW-0547">Nucleotide-binding</keyword>
<dbReference type="CDD" id="cd16936">
    <property type="entry name" value="HATPase_RsbW-like"/>
    <property type="match status" value="1"/>
</dbReference>
<evidence type="ECO:0000313" key="1">
    <source>
        <dbReference type="EMBL" id="MFD1372293.1"/>
    </source>
</evidence>
<dbReference type="GO" id="GO:0005524">
    <property type="term" value="F:ATP binding"/>
    <property type="evidence" value="ECO:0007669"/>
    <property type="project" value="UniProtKB-KW"/>
</dbReference>
<keyword evidence="1" id="KW-0067">ATP-binding</keyword>
<dbReference type="Gene3D" id="3.30.565.10">
    <property type="entry name" value="Histidine kinase-like ATPase, C-terminal domain"/>
    <property type="match status" value="1"/>
</dbReference>
<dbReference type="InterPro" id="IPR036890">
    <property type="entry name" value="HATPase_C_sf"/>
</dbReference>
<protein>
    <submittedName>
        <fullName evidence="1">ATP-binding protein</fullName>
    </submittedName>
</protein>
<dbReference type="RefSeq" id="WP_317796271.1">
    <property type="nucleotide sequence ID" value="NZ_AP028461.1"/>
</dbReference>
<comment type="caution">
    <text evidence="1">The sequence shown here is derived from an EMBL/GenBank/DDBJ whole genome shotgun (WGS) entry which is preliminary data.</text>
</comment>
<keyword evidence="2" id="KW-1185">Reference proteome</keyword>
<gene>
    <name evidence="1" type="ORF">ACFQ5G_43815</name>
</gene>
<organism evidence="1 2">
    <name type="scientific">Actinoplanes sichuanensis</name>
    <dbReference type="NCBI Taxonomy" id="512349"/>
    <lineage>
        <taxon>Bacteria</taxon>
        <taxon>Bacillati</taxon>
        <taxon>Actinomycetota</taxon>
        <taxon>Actinomycetes</taxon>
        <taxon>Micromonosporales</taxon>
        <taxon>Micromonosporaceae</taxon>
        <taxon>Actinoplanes</taxon>
    </lineage>
</organism>
<name>A0ABW4AP28_9ACTN</name>
<evidence type="ECO:0000313" key="2">
    <source>
        <dbReference type="Proteomes" id="UP001597183"/>
    </source>
</evidence>
<dbReference type="EMBL" id="JBHTMK010000055">
    <property type="protein sequence ID" value="MFD1372293.1"/>
    <property type="molecule type" value="Genomic_DNA"/>
</dbReference>
<accession>A0ABW4AP28</accession>
<dbReference type="PANTHER" id="PTHR35526">
    <property type="entry name" value="ANTI-SIGMA-F FACTOR RSBW-RELATED"/>
    <property type="match status" value="1"/>
</dbReference>
<proteinExistence type="predicted"/>